<dbReference type="InterPro" id="IPR004046">
    <property type="entry name" value="GST_C"/>
</dbReference>
<name>A0ABT2ZAH7_9RHOB</name>
<evidence type="ECO:0000259" key="1">
    <source>
        <dbReference type="PROSITE" id="PS50404"/>
    </source>
</evidence>
<evidence type="ECO:0000313" key="4">
    <source>
        <dbReference type="Proteomes" id="UP001652542"/>
    </source>
</evidence>
<dbReference type="InterPro" id="IPR004045">
    <property type="entry name" value="Glutathione_S-Trfase_N"/>
</dbReference>
<dbReference type="InterPro" id="IPR040079">
    <property type="entry name" value="Glutathione_S-Trfase"/>
</dbReference>
<sequence length="233" mass="26226">MTDMLDAFFWPAPNGWKLTIALEEMGLPYSLRLVNIDAGEQHAPDFLRVSPNGRIPAIVDPNGPGGAPVSVFESGAILLYLGRKTGQFLGRTERERISVLEWLMWQMGGLGPTAGQAHYFLRTVPGTDPDQDVTFPQARFRKEVARLYAVLDRRLATHEYVAGDFLSVADFAIWPWASQWIRQGQTLGDKPHFSRWLRALGTRPALRRGRLLHAELRKETAEELAHRREIVGG</sequence>
<feature type="domain" description="GST C-terminal" evidence="2">
    <location>
        <begin position="92"/>
        <end position="222"/>
    </location>
</feature>
<dbReference type="SFLD" id="SFLDG01151">
    <property type="entry name" value="Main.2:_Nu-like"/>
    <property type="match status" value="1"/>
</dbReference>
<dbReference type="PROSITE" id="PS50404">
    <property type="entry name" value="GST_NTER"/>
    <property type="match status" value="1"/>
</dbReference>
<reference evidence="3 4" key="1">
    <citation type="submission" date="2022-10" db="EMBL/GenBank/DDBJ databases">
        <title>Defluviimonas sp. nov., isolated from ocean surface water.</title>
        <authorList>
            <person name="He W."/>
            <person name="Wang L."/>
            <person name="Zhang D.-F."/>
        </authorList>
    </citation>
    <scope>NUCLEOTIDE SEQUENCE [LARGE SCALE GENOMIC DNA]</scope>
    <source>
        <strain evidence="3 4">WL0002</strain>
    </source>
</reference>
<dbReference type="SUPFAM" id="SSF52833">
    <property type="entry name" value="Thioredoxin-like"/>
    <property type="match status" value="1"/>
</dbReference>
<dbReference type="RefSeq" id="WP_263733752.1">
    <property type="nucleotide sequence ID" value="NZ_JAOWKY010000001.1"/>
</dbReference>
<gene>
    <name evidence="3" type="ORF">OEW28_05780</name>
</gene>
<dbReference type="CDD" id="cd03048">
    <property type="entry name" value="GST_N_Ure2p_like"/>
    <property type="match status" value="1"/>
</dbReference>
<dbReference type="Gene3D" id="3.40.30.10">
    <property type="entry name" value="Glutaredoxin"/>
    <property type="match status" value="1"/>
</dbReference>
<evidence type="ECO:0000313" key="3">
    <source>
        <dbReference type="EMBL" id="MCV2868133.1"/>
    </source>
</evidence>
<dbReference type="Gene3D" id="1.20.1050.10">
    <property type="match status" value="1"/>
</dbReference>
<dbReference type="InterPro" id="IPR036282">
    <property type="entry name" value="Glutathione-S-Trfase_C_sf"/>
</dbReference>
<organism evidence="3 4">
    <name type="scientific">Albidovulum marisflavi</name>
    <dbReference type="NCBI Taxonomy" id="2984159"/>
    <lineage>
        <taxon>Bacteria</taxon>
        <taxon>Pseudomonadati</taxon>
        <taxon>Pseudomonadota</taxon>
        <taxon>Alphaproteobacteria</taxon>
        <taxon>Rhodobacterales</taxon>
        <taxon>Paracoccaceae</taxon>
        <taxon>Albidovulum</taxon>
    </lineage>
</organism>
<dbReference type="Pfam" id="PF13409">
    <property type="entry name" value="GST_N_2"/>
    <property type="match status" value="1"/>
</dbReference>
<dbReference type="EMBL" id="JAOWKY010000001">
    <property type="protein sequence ID" value="MCV2868133.1"/>
    <property type="molecule type" value="Genomic_DNA"/>
</dbReference>
<dbReference type="PROSITE" id="PS50405">
    <property type="entry name" value="GST_CTER"/>
    <property type="match status" value="1"/>
</dbReference>
<dbReference type="Proteomes" id="UP001652542">
    <property type="component" value="Unassembled WGS sequence"/>
</dbReference>
<dbReference type="InterPro" id="IPR036249">
    <property type="entry name" value="Thioredoxin-like_sf"/>
</dbReference>
<dbReference type="SFLD" id="SFLDS00019">
    <property type="entry name" value="Glutathione_Transferase_(cytos"/>
    <property type="match status" value="1"/>
</dbReference>
<keyword evidence="4" id="KW-1185">Reference proteome</keyword>
<comment type="caution">
    <text evidence="3">The sequence shown here is derived from an EMBL/GenBank/DDBJ whole genome shotgun (WGS) entry which is preliminary data.</text>
</comment>
<accession>A0ABT2ZAH7</accession>
<dbReference type="SFLD" id="SFLDG00358">
    <property type="entry name" value="Main_(cytGST)"/>
    <property type="match status" value="1"/>
</dbReference>
<dbReference type="PANTHER" id="PTHR44051">
    <property type="entry name" value="GLUTATHIONE S-TRANSFERASE-RELATED"/>
    <property type="match status" value="1"/>
</dbReference>
<protein>
    <submittedName>
        <fullName evidence="3">Glutathione S-transferase N-terminal domain-containing protein</fullName>
    </submittedName>
</protein>
<dbReference type="Pfam" id="PF00043">
    <property type="entry name" value="GST_C"/>
    <property type="match status" value="1"/>
</dbReference>
<feature type="domain" description="GST N-terminal" evidence="1">
    <location>
        <begin position="2"/>
        <end position="89"/>
    </location>
</feature>
<dbReference type="PANTHER" id="PTHR44051:SF19">
    <property type="entry name" value="DISULFIDE-BOND OXIDOREDUCTASE YFCG"/>
    <property type="match status" value="1"/>
</dbReference>
<dbReference type="SUPFAM" id="SSF47616">
    <property type="entry name" value="GST C-terminal domain-like"/>
    <property type="match status" value="1"/>
</dbReference>
<proteinExistence type="predicted"/>
<dbReference type="InterPro" id="IPR010987">
    <property type="entry name" value="Glutathione-S-Trfase_C-like"/>
</dbReference>
<evidence type="ECO:0000259" key="2">
    <source>
        <dbReference type="PROSITE" id="PS50405"/>
    </source>
</evidence>